<evidence type="ECO:0000313" key="26">
    <source>
        <dbReference type="Proteomes" id="UP000673975"/>
    </source>
</evidence>
<proteinExistence type="inferred from homology"/>
<evidence type="ECO:0000256" key="24">
    <source>
        <dbReference type="SAM" id="Phobius"/>
    </source>
</evidence>
<evidence type="ECO:0000256" key="6">
    <source>
        <dbReference type="ARBA" id="ARBA00012487"/>
    </source>
</evidence>
<feature type="transmembrane region" description="Helical" evidence="24">
    <location>
        <begin position="250"/>
        <end position="270"/>
    </location>
</feature>
<evidence type="ECO:0000256" key="11">
    <source>
        <dbReference type="ARBA" id="ARBA00022692"/>
    </source>
</evidence>
<evidence type="ECO:0000256" key="1">
    <source>
        <dbReference type="ARBA" id="ARBA00001698"/>
    </source>
</evidence>
<name>A0A8J7RIX4_9BACT</name>
<dbReference type="PANTHER" id="PTHR46382">
    <property type="entry name" value="PHOSPHATIDATE CYTIDYLYLTRANSFERASE"/>
    <property type="match status" value="1"/>
</dbReference>
<evidence type="ECO:0000256" key="10">
    <source>
        <dbReference type="ARBA" id="ARBA00022679"/>
    </source>
</evidence>
<keyword evidence="13 24" id="KW-1133">Transmembrane helix</keyword>
<evidence type="ECO:0000256" key="17">
    <source>
        <dbReference type="ARBA" id="ARBA00023264"/>
    </source>
</evidence>
<dbReference type="PANTHER" id="PTHR46382:SF1">
    <property type="entry name" value="PHOSPHATIDATE CYTIDYLYLTRANSFERASE"/>
    <property type="match status" value="1"/>
</dbReference>
<evidence type="ECO:0000256" key="13">
    <source>
        <dbReference type="ARBA" id="ARBA00022989"/>
    </source>
</evidence>
<evidence type="ECO:0000256" key="8">
    <source>
        <dbReference type="ARBA" id="ARBA00022475"/>
    </source>
</evidence>
<dbReference type="EMBL" id="JAFIDN010000001">
    <property type="protein sequence ID" value="MBP3191475.1"/>
    <property type="molecule type" value="Genomic_DNA"/>
</dbReference>
<keyword evidence="17" id="KW-1208">Phospholipid metabolism</keyword>
<evidence type="ECO:0000256" key="20">
    <source>
        <dbReference type="ARBA" id="ARBA00032253"/>
    </source>
</evidence>
<evidence type="ECO:0000256" key="15">
    <source>
        <dbReference type="ARBA" id="ARBA00023136"/>
    </source>
</evidence>
<accession>A0A8J7RIX4</accession>
<evidence type="ECO:0000256" key="22">
    <source>
        <dbReference type="ARBA" id="ARBA00032743"/>
    </source>
</evidence>
<dbReference type="Proteomes" id="UP000673975">
    <property type="component" value="Unassembled WGS sequence"/>
</dbReference>
<evidence type="ECO:0000256" key="3">
    <source>
        <dbReference type="ARBA" id="ARBA00005119"/>
    </source>
</evidence>
<keyword evidence="10" id="KW-0808">Transferase</keyword>
<feature type="transmembrane region" description="Helical" evidence="24">
    <location>
        <begin position="201"/>
        <end position="218"/>
    </location>
</feature>
<evidence type="ECO:0000256" key="19">
    <source>
        <dbReference type="ARBA" id="ARBA00031825"/>
    </source>
</evidence>
<comment type="subcellular location">
    <subcellularLocation>
        <location evidence="2">Cell membrane</location>
        <topology evidence="2">Multi-pass membrane protein</topology>
    </subcellularLocation>
</comment>
<keyword evidence="14" id="KW-0443">Lipid metabolism</keyword>
<feature type="transmembrane region" description="Helical" evidence="24">
    <location>
        <begin position="175"/>
        <end position="194"/>
    </location>
</feature>
<evidence type="ECO:0000256" key="5">
    <source>
        <dbReference type="ARBA" id="ARBA00010185"/>
    </source>
</evidence>
<keyword evidence="15 24" id="KW-0472">Membrane</keyword>
<keyword evidence="12 25" id="KW-0548">Nucleotidyltransferase</keyword>
<reference evidence="25" key="1">
    <citation type="submission" date="2021-02" db="EMBL/GenBank/DDBJ databases">
        <title>Natronogracilivirga saccharolytica gen. nov. sp. nov. a new anaerobic, haloalkiliphilic carbohydrate-fermenting bacterium from soda lake and proposing of Cyclonatronumiaceae fam. nov. in the phylum Balneolaeota.</title>
        <authorList>
            <person name="Zhilina T.N."/>
            <person name="Sorokin D.Y."/>
            <person name="Zavarzina D.G."/>
            <person name="Toshchakov S.V."/>
            <person name="Kublanov I.V."/>
        </authorList>
    </citation>
    <scope>NUCLEOTIDE SEQUENCE</scope>
    <source>
        <strain evidence="25">Z-1702</strain>
    </source>
</reference>
<evidence type="ECO:0000256" key="2">
    <source>
        <dbReference type="ARBA" id="ARBA00004651"/>
    </source>
</evidence>
<evidence type="ECO:0000256" key="4">
    <source>
        <dbReference type="ARBA" id="ARBA00005189"/>
    </source>
</evidence>
<sequence length="271" mass="29436">MSELTKRIVTALVAAPVFLYLTWLGGYYFLIILLLISGIIQLEIIRMIEKQEMKVLTPLALLLGVPILLFVLFPATAWLFFLALLLLTFLIETFSHQVNGWKRLVTTVMVAVVVPAFFSGLLLLRNYQDDSTGFILTLTLLLMVWSNDVFAYAGGKTMGKHPLAPSISPAKTIEGFVWGFVGSLLAVSLCKAFISGFPLSWGAAAGFAAVTGFFGPAGDLAESKLKRASGIKDSSGLMPGHGGFYDRFDAVMFSAPAAVIYLGILDFFGLF</sequence>
<evidence type="ECO:0000256" key="21">
    <source>
        <dbReference type="ARBA" id="ARBA00032396"/>
    </source>
</evidence>
<feature type="transmembrane region" description="Helical" evidence="24">
    <location>
        <begin position="103"/>
        <end position="124"/>
    </location>
</feature>
<keyword evidence="9" id="KW-0444">Lipid biosynthesis</keyword>
<gene>
    <name evidence="25" type="ORF">NATSA_02245</name>
</gene>
<dbReference type="GO" id="GO:0004605">
    <property type="term" value="F:phosphatidate cytidylyltransferase activity"/>
    <property type="evidence" value="ECO:0007669"/>
    <property type="project" value="UniProtKB-EC"/>
</dbReference>
<evidence type="ECO:0000256" key="16">
    <source>
        <dbReference type="ARBA" id="ARBA00023209"/>
    </source>
</evidence>
<feature type="transmembrane region" description="Helical" evidence="24">
    <location>
        <begin position="61"/>
        <end position="91"/>
    </location>
</feature>
<protein>
    <recommendedName>
        <fullName evidence="7">Phosphatidate cytidylyltransferase</fullName>
        <ecNumber evidence="6">2.7.7.41</ecNumber>
    </recommendedName>
    <alternativeName>
        <fullName evidence="20">CDP-DAG synthase</fullName>
    </alternativeName>
    <alternativeName>
        <fullName evidence="22">CDP-DG synthase</fullName>
    </alternativeName>
    <alternativeName>
        <fullName evidence="18">CDP-diacylglycerol synthase</fullName>
    </alternativeName>
    <alternativeName>
        <fullName evidence="21">CDP-diglyceride pyrophosphorylase</fullName>
    </alternativeName>
    <alternativeName>
        <fullName evidence="23">CDP-diglyceride synthase</fullName>
    </alternativeName>
    <alternativeName>
        <fullName evidence="19">CTP:phosphatidate cytidylyltransferase</fullName>
    </alternativeName>
</protein>
<comment type="caution">
    <text evidence="25">The sequence shown here is derived from an EMBL/GenBank/DDBJ whole genome shotgun (WGS) entry which is preliminary data.</text>
</comment>
<feature type="transmembrane region" description="Helical" evidence="24">
    <location>
        <begin position="133"/>
        <end position="155"/>
    </location>
</feature>
<dbReference type="Pfam" id="PF01148">
    <property type="entry name" value="CTP_transf_1"/>
    <property type="match status" value="1"/>
</dbReference>
<comment type="pathway">
    <text evidence="4">Lipid metabolism.</text>
</comment>
<comment type="catalytic activity">
    <reaction evidence="1">
        <text>a 1,2-diacyl-sn-glycero-3-phosphate + CTP + H(+) = a CDP-1,2-diacyl-sn-glycerol + diphosphate</text>
        <dbReference type="Rhea" id="RHEA:16229"/>
        <dbReference type="ChEBI" id="CHEBI:15378"/>
        <dbReference type="ChEBI" id="CHEBI:33019"/>
        <dbReference type="ChEBI" id="CHEBI:37563"/>
        <dbReference type="ChEBI" id="CHEBI:58332"/>
        <dbReference type="ChEBI" id="CHEBI:58608"/>
        <dbReference type="EC" id="2.7.7.41"/>
    </reaction>
</comment>
<evidence type="ECO:0000256" key="9">
    <source>
        <dbReference type="ARBA" id="ARBA00022516"/>
    </source>
</evidence>
<organism evidence="25 26">
    <name type="scientific">Natronogracilivirga saccharolytica</name>
    <dbReference type="NCBI Taxonomy" id="2812953"/>
    <lineage>
        <taxon>Bacteria</taxon>
        <taxon>Pseudomonadati</taxon>
        <taxon>Balneolota</taxon>
        <taxon>Balneolia</taxon>
        <taxon>Balneolales</taxon>
        <taxon>Cyclonatronaceae</taxon>
        <taxon>Natronogracilivirga</taxon>
    </lineage>
</organism>
<keyword evidence="26" id="KW-1185">Reference proteome</keyword>
<comment type="pathway">
    <text evidence="3">Phospholipid metabolism; CDP-diacylglycerol biosynthesis; CDP-diacylglycerol from sn-glycerol 3-phosphate: step 3/3.</text>
</comment>
<evidence type="ECO:0000313" key="25">
    <source>
        <dbReference type="EMBL" id="MBP3191475.1"/>
    </source>
</evidence>
<dbReference type="RefSeq" id="WP_210510017.1">
    <property type="nucleotide sequence ID" value="NZ_JAFIDN010000001.1"/>
</dbReference>
<evidence type="ECO:0000256" key="14">
    <source>
        <dbReference type="ARBA" id="ARBA00023098"/>
    </source>
</evidence>
<feature type="transmembrane region" description="Helical" evidence="24">
    <location>
        <begin position="20"/>
        <end position="40"/>
    </location>
</feature>
<evidence type="ECO:0000256" key="18">
    <source>
        <dbReference type="ARBA" id="ARBA00029893"/>
    </source>
</evidence>
<comment type="similarity">
    <text evidence="5">Belongs to the CDS family.</text>
</comment>
<dbReference type="EC" id="2.7.7.41" evidence="6"/>
<dbReference type="AlphaFoldDB" id="A0A8J7RIX4"/>
<evidence type="ECO:0000256" key="7">
    <source>
        <dbReference type="ARBA" id="ARBA00019373"/>
    </source>
</evidence>
<keyword evidence="11 24" id="KW-0812">Transmembrane</keyword>
<keyword evidence="8" id="KW-1003">Cell membrane</keyword>
<evidence type="ECO:0000256" key="12">
    <source>
        <dbReference type="ARBA" id="ARBA00022695"/>
    </source>
</evidence>
<dbReference type="GO" id="GO:0016024">
    <property type="term" value="P:CDP-diacylglycerol biosynthetic process"/>
    <property type="evidence" value="ECO:0007669"/>
    <property type="project" value="TreeGrafter"/>
</dbReference>
<dbReference type="GO" id="GO:0005886">
    <property type="term" value="C:plasma membrane"/>
    <property type="evidence" value="ECO:0007669"/>
    <property type="project" value="UniProtKB-SubCell"/>
</dbReference>
<evidence type="ECO:0000256" key="23">
    <source>
        <dbReference type="ARBA" id="ARBA00033406"/>
    </source>
</evidence>
<keyword evidence="16" id="KW-0594">Phospholipid biosynthesis</keyword>